<dbReference type="Proteomes" id="UP000199361">
    <property type="component" value="Unassembled WGS sequence"/>
</dbReference>
<dbReference type="STRING" id="568860.SAMN05421811_116150"/>
<feature type="transmembrane region" description="Helical" evidence="2">
    <location>
        <begin position="193"/>
        <end position="214"/>
    </location>
</feature>
<evidence type="ECO:0000256" key="2">
    <source>
        <dbReference type="SAM" id="Phobius"/>
    </source>
</evidence>
<dbReference type="RefSeq" id="WP_091090892.1">
    <property type="nucleotide sequence ID" value="NZ_FOHX01000016.1"/>
</dbReference>
<protein>
    <submittedName>
        <fullName evidence="3">Uncharacterized protein</fullName>
    </submittedName>
</protein>
<feature type="transmembrane region" description="Helical" evidence="2">
    <location>
        <begin position="149"/>
        <end position="167"/>
    </location>
</feature>
<proteinExistence type="predicted"/>
<feature type="transmembrane region" description="Helical" evidence="2">
    <location>
        <begin position="121"/>
        <end position="142"/>
    </location>
</feature>
<dbReference type="EMBL" id="FOHX01000016">
    <property type="protein sequence ID" value="SEU39147.1"/>
    <property type="molecule type" value="Genomic_DNA"/>
</dbReference>
<feature type="compositionally biased region" description="Gly residues" evidence="1">
    <location>
        <begin position="489"/>
        <end position="499"/>
    </location>
</feature>
<feature type="transmembrane region" description="Helical" evidence="2">
    <location>
        <begin position="221"/>
        <end position="243"/>
    </location>
</feature>
<feature type="transmembrane region" description="Helical" evidence="2">
    <location>
        <begin position="90"/>
        <end position="109"/>
    </location>
</feature>
<gene>
    <name evidence="3" type="ORF">SAMN05421811_116150</name>
</gene>
<keyword evidence="2" id="KW-1133">Transmembrane helix</keyword>
<dbReference type="AlphaFoldDB" id="A0A1I0LGB1"/>
<keyword evidence="2" id="KW-0472">Membrane</keyword>
<feature type="compositionally biased region" description="Polar residues" evidence="1">
    <location>
        <begin position="696"/>
        <end position="708"/>
    </location>
</feature>
<evidence type="ECO:0000313" key="3">
    <source>
        <dbReference type="EMBL" id="SEU39147.1"/>
    </source>
</evidence>
<evidence type="ECO:0000256" key="1">
    <source>
        <dbReference type="SAM" id="MobiDB-lite"/>
    </source>
</evidence>
<feature type="transmembrane region" description="Helical" evidence="2">
    <location>
        <begin position="45"/>
        <end position="69"/>
    </location>
</feature>
<keyword evidence="2" id="KW-0812">Transmembrane</keyword>
<name>A0A1I0LGB1_9ACTN</name>
<evidence type="ECO:0000313" key="4">
    <source>
        <dbReference type="Proteomes" id="UP000199361"/>
    </source>
</evidence>
<dbReference type="OrthoDB" id="3543885at2"/>
<feature type="transmembrane region" description="Helical" evidence="2">
    <location>
        <begin position="16"/>
        <end position="39"/>
    </location>
</feature>
<accession>A0A1I0LGB1</accession>
<feature type="compositionally biased region" description="Low complexity" evidence="1">
    <location>
        <begin position="429"/>
        <end position="461"/>
    </location>
</feature>
<feature type="compositionally biased region" description="Basic and acidic residues" evidence="1">
    <location>
        <begin position="662"/>
        <end position="675"/>
    </location>
</feature>
<organism evidence="3 4">
    <name type="scientific">Nonomuraea wenchangensis</name>
    <dbReference type="NCBI Taxonomy" id="568860"/>
    <lineage>
        <taxon>Bacteria</taxon>
        <taxon>Bacillati</taxon>
        <taxon>Actinomycetota</taxon>
        <taxon>Actinomycetes</taxon>
        <taxon>Streptosporangiales</taxon>
        <taxon>Streptosporangiaceae</taxon>
        <taxon>Nonomuraea</taxon>
    </lineage>
</organism>
<sequence>MREHAGVSREELKQSAAVTVAVLLAVGLIAAWNVLIPGVDAWENIVAAVIGSLRLTGPVAAAFAAWVALRKRRALRGRSLTTWRALKAPLAIVLVVLGSFAATVLVLAVKTVLTDQAGRLSLPGLGMGMAGLALYSVIGWVAGWVLPKAFTPPLAGLACYAAFSWLADDRGWADKLAPGTGEPYDLFQELSGAAFFDQTIWLLGLTAALLLGWAATVTRQALVLACALLSVLAAGMGVSRVLAQTRPAAAEDIAYACQDWPITVCVHPGMRAGLTELGAVFTQIAMRLDGTPAAFKRVEQRPLEEKLRPSLGLAPIHLPDLSAGFAEKAAYEYIEALSDPCPGVVAEGYREIVMVWLRGEPPAGGPLAEHQYATSWFSWLSEHQRREWLRMFYSDFRNCRLSSTHFGGSPARPQLVPQAVQPSPDSTHVYPVYPDPAATPAAPPTSYGSTPGTSGTAPSLGYAPEPAPGWVAAGPPTWSTAGAATEPGPGYGGHTGRGPFGWASHDHWHGRGWGPRDGTTTAGARGGTAAGQPTAGPGGGTATGQPATGPRGGTGAGQPTAGDAPAPRPTAPGHTTPSAPSGHGPLGHGSSGNAPWAHGAPRSGAPRAGDPRTGTPGSGTPRAGDSRTGTPGSGTPRAGDSRSGTPRIGDSRTGAGRAWAHGRTDALGSRDEGSRGHWPTVDATPGDRAYAAEPQSVRSQGAQSQSVRGQGAQAQGLQSQGLQSQGLRTPGGRA</sequence>
<reference evidence="3 4" key="1">
    <citation type="submission" date="2016-10" db="EMBL/GenBank/DDBJ databases">
        <authorList>
            <person name="de Groot N.N."/>
        </authorList>
    </citation>
    <scope>NUCLEOTIDE SEQUENCE [LARGE SCALE GENOMIC DNA]</scope>
    <source>
        <strain evidence="3 4">CGMCC 4.5598</strain>
    </source>
</reference>
<keyword evidence="4" id="KW-1185">Reference proteome</keyword>
<feature type="compositionally biased region" description="Low complexity" evidence="1">
    <location>
        <begin position="709"/>
        <end position="727"/>
    </location>
</feature>
<feature type="region of interest" description="Disordered" evidence="1">
    <location>
        <begin position="407"/>
        <end position="734"/>
    </location>
</feature>